<reference evidence="2" key="1">
    <citation type="journal article" date="2020" name="Cell">
        <title>Large-Scale Comparative Analyses of Tick Genomes Elucidate Their Genetic Diversity and Vector Capacities.</title>
        <authorList>
            <consortium name="Tick Genome and Microbiome Consortium (TIGMIC)"/>
            <person name="Jia N."/>
            <person name="Wang J."/>
            <person name="Shi W."/>
            <person name="Du L."/>
            <person name="Sun Y."/>
            <person name="Zhan W."/>
            <person name="Jiang J.F."/>
            <person name="Wang Q."/>
            <person name="Zhang B."/>
            <person name="Ji P."/>
            <person name="Bell-Sakyi L."/>
            <person name="Cui X.M."/>
            <person name="Yuan T.T."/>
            <person name="Jiang B.G."/>
            <person name="Yang W.F."/>
            <person name="Lam T.T."/>
            <person name="Chang Q.C."/>
            <person name="Ding S.J."/>
            <person name="Wang X.J."/>
            <person name="Zhu J.G."/>
            <person name="Ruan X.D."/>
            <person name="Zhao L."/>
            <person name="Wei J.T."/>
            <person name="Ye R.Z."/>
            <person name="Que T.C."/>
            <person name="Du C.H."/>
            <person name="Zhou Y.H."/>
            <person name="Cheng J.X."/>
            <person name="Dai P.F."/>
            <person name="Guo W.B."/>
            <person name="Han X.H."/>
            <person name="Huang E.J."/>
            <person name="Li L.F."/>
            <person name="Wei W."/>
            <person name="Gao Y.C."/>
            <person name="Liu J.Z."/>
            <person name="Shao H.Z."/>
            <person name="Wang X."/>
            <person name="Wang C.C."/>
            <person name="Yang T.C."/>
            <person name="Huo Q.B."/>
            <person name="Li W."/>
            <person name="Chen H.Y."/>
            <person name="Chen S.E."/>
            <person name="Zhou L.G."/>
            <person name="Ni X.B."/>
            <person name="Tian J.H."/>
            <person name="Sheng Y."/>
            <person name="Liu T."/>
            <person name="Pan Y.S."/>
            <person name="Xia L.Y."/>
            <person name="Li J."/>
            <person name="Zhao F."/>
            <person name="Cao W.C."/>
        </authorList>
    </citation>
    <scope>NUCLEOTIDE SEQUENCE</scope>
    <source>
        <strain evidence="2">Rmic-2018</strain>
    </source>
</reference>
<evidence type="ECO:0000313" key="3">
    <source>
        <dbReference type="Proteomes" id="UP000821866"/>
    </source>
</evidence>
<comment type="caution">
    <text evidence="2">The sequence shown here is derived from an EMBL/GenBank/DDBJ whole genome shotgun (WGS) entry which is preliminary data.</text>
</comment>
<dbReference type="Proteomes" id="UP000821866">
    <property type="component" value="Chromosome 8"/>
</dbReference>
<dbReference type="AlphaFoldDB" id="A0A9J6DBL0"/>
<feature type="region of interest" description="Disordered" evidence="1">
    <location>
        <begin position="129"/>
        <end position="174"/>
    </location>
</feature>
<evidence type="ECO:0000256" key="1">
    <source>
        <dbReference type="SAM" id="MobiDB-lite"/>
    </source>
</evidence>
<organism evidence="2 3">
    <name type="scientific">Rhipicephalus microplus</name>
    <name type="common">Cattle tick</name>
    <name type="synonym">Boophilus microplus</name>
    <dbReference type="NCBI Taxonomy" id="6941"/>
    <lineage>
        <taxon>Eukaryota</taxon>
        <taxon>Metazoa</taxon>
        <taxon>Ecdysozoa</taxon>
        <taxon>Arthropoda</taxon>
        <taxon>Chelicerata</taxon>
        <taxon>Arachnida</taxon>
        <taxon>Acari</taxon>
        <taxon>Parasitiformes</taxon>
        <taxon>Ixodida</taxon>
        <taxon>Ixodoidea</taxon>
        <taxon>Ixodidae</taxon>
        <taxon>Rhipicephalinae</taxon>
        <taxon>Rhipicephalus</taxon>
        <taxon>Boophilus</taxon>
    </lineage>
</organism>
<evidence type="ECO:0000313" key="2">
    <source>
        <dbReference type="EMBL" id="KAH8019330.1"/>
    </source>
</evidence>
<dbReference type="EMBL" id="JABSTU010000010">
    <property type="protein sequence ID" value="KAH8019330.1"/>
    <property type="molecule type" value="Genomic_DNA"/>
</dbReference>
<dbReference type="VEuPathDB" id="VectorBase:LOC119176764"/>
<name>A0A9J6DBL0_RHIMP</name>
<reference evidence="2" key="2">
    <citation type="submission" date="2021-09" db="EMBL/GenBank/DDBJ databases">
        <authorList>
            <person name="Jia N."/>
            <person name="Wang J."/>
            <person name="Shi W."/>
            <person name="Du L."/>
            <person name="Sun Y."/>
            <person name="Zhan W."/>
            <person name="Jiang J."/>
            <person name="Wang Q."/>
            <person name="Zhang B."/>
            <person name="Ji P."/>
            <person name="Sakyi L.B."/>
            <person name="Cui X."/>
            <person name="Yuan T."/>
            <person name="Jiang B."/>
            <person name="Yang W."/>
            <person name="Lam T.T.-Y."/>
            <person name="Chang Q."/>
            <person name="Ding S."/>
            <person name="Wang X."/>
            <person name="Zhu J."/>
            <person name="Ruan X."/>
            <person name="Zhao L."/>
            <person name="Wei J."/>
            <person name="Que T."/>
            <person name="Du C."/>
            <person name="Cheng J."/>
            <person name="Dai P."/>
            <person name="Han X."/>
            <person name="Huang E."/>
            <person name="Gao Y."/>
            <person name="Liu J."/>
            <person name="Shao H."/>
            <person name="Ye R."/>
            <person name="Li L."/>
            <person name="Wei W."/>
            <person name="Wang X."/>
            <person name="Wang C."/>
            <person name="Huo Q."/>
            <person name="Li W."/>
            <person name="Guo W."/>
            <person name="Chen H."/>
            <person name="Chen S."/>
            <person name="Zhou L."/>
            <person name="Zhou L."/>
            <person name="Ni X."/>
            <person name="Tian J."/>
            <person name="Zhou Y."/>
            <person name="Sheng Y."/>
            <person name="Liu T."/>
            <person name="Pan Y."/>
            <person name="Xia L."/>
            <person name="Li J."/>
            <person name="Zhao F."/>
            <person name="Cao W."/>
        </authorList>
    </citation>
    <scope>NUCLEOTIDE SEQUENCE</scope>
    <source>
        <strain evidence="2">Rmic-2018</strain>
        <tissue evidence="2">Larvae</tissue>
    </source>
</reference>
<gene>
    <name evidence="2" type="ORF">HPB51_018941</name>
</gene>
<protein>
    <submittedName>
        <fullName evidence="2">Uncharacterized protein</fullName>
    </submittedName>
</protein>
<keyword evidence="3" id="KW-1185">Reference proteome</keyword>
<sequence length="174" mass="18297">MLASSATPFSVKDILNLSDSGVDELDPQALLYQAQSLEKAFFEEACHEGLLDADALLLPAAADSAAASTAGGGQCAPHLCLPYHAACFEGGPGFDPGYAQHDEAPTSHLAQHCGSVRTDMLCQQLPSDATATKKRTGHPRDAKNEDMLIYSTASDKSPYEGDIMPVTSVSQKEG</sequence>
<proteinExistence type="predicted"/>
<accession>A0A9J6DBL0</accession>